<reference evidence="2" key="1">
    <citation type="journal article" date="2023" name="Front. Plant Sci.">
        <title>Chromosomal-level genome assembly of Melastoma candidum provides insights into trichome evolution.</title>
        <authorList>
            <person name="Zhong Y."/>
            <person name="Wu W."/>
            <person name="Sun C."/>
            <person name="Zou P."/>
            <person name="Liu Y."/>
            <person name="Dai S."/>
            <person name="Zhou R."/>
        </authorList>
    </citation>
    <scope>NUCLEOTIDE SEQUENCE [LARGE SCALE GENOMIC DNA]</scope>
</reference>
<evidence type="ECO:0000313" key="1">
    <source>
        <dbReference type="EMBL" id="KAI4320888.1"/>
    </source>
</evidence>
<sequence>MGACTSRPDTEDPSQTAKVISVNGELHEYLVPATVSLVLHSESAPPSGLFICNSDGLYYGERIQALAPGEELVRGQIYFVLPVSKLDGRLTAPEMAALAVKASLALRKVEERGAGRRGHRRRRGKDSMRITPVVEVYEEGGYQDNTTIRLDRGYSHDQIVNEGRGRNGNGGGSNKNKVARVGSLRRMTRVASTKRSKLGGRSFRMRLSTIQEGTVM</sequence>
<organism evidence="1 2">
    <name type="scientific">Melastoma candidum</name>
    <dbReference type="NCBI Taxonomy" id="119954"/>
    <lineage>
        <taxon>Eukaryota</taxon>
        <taxon>Viridiplantae</taxon>
        <taxon>Streptophyta</taxon>
        <taxon>Embryophyta</taxon>
        <taxon>Tracheophyta</taxon>
        <taxon>Spermatophyta</taxon>
        <taxon>Magnoliopsida</taxon>
        <taxon>eudicotyledons</taxon>
        <taxon>Gunneridae</taxon>
        <taxon>Pentapetalae</taxon>
        <taxon>rosids</taxon>
        <taxon>malvids</taxon>
        <taxon>Myrtales</taxon>
        <taxon>Melastomataceae</taxon>
        <taxon>Melastomatoideae</taxon>
        <taxon>Melastomateae</taxon>
        <taxon>Melastoma</taxon>
    </lineage>
</organism>
<name>A0ACB9MA37_9MYRT</name>
<accession>A0ACB9MA37</accession>
<proteinExistence type="predicted"/>
<keyword evidence="2" id="KW-1185">Reference proteome</keyword>
<evidence type="ECO:0000313" key="2">
    <source>
        <dbReference type="Proteomes" id="UP001057402"/>
    </source>
</evidence>
<gene>
    <name evidence="1" type="ORF">MLD38_034324</name>
</gene>
<dbReference type="EMBL" id="CM042889">
    <property type="protein sequence ID" value="KAI4320888.1"/>
    <property type="molecule type" value="Genomic_DNA"/>
</dbReference>
<dbReference type="Proteomes" id="UP001057402">
    <property type="component" value="Chromosome 10"/>
</dbReference>
<comment type="caution">
    <text evidence="1">The sequence shown here is derived from an EMBL/GenBank/DDBJ whole genome shotgun (WGS) entry which is preliminary data.</text>
</comment>
<protein>
    <submittedName>
        <fullName evidence="1">Uncharacterized protein</fullName>
    </submittedName>
</protein>